<proteinExistence type="predicted"/>
<gene>
    <name evidence="1" type="ORF">EBB45_02055</name>
</gene>
<evidence type="ECO:0000313" key="2">
    <source>
        <dbReference type="Proteomes" id="UP000274033"/>
    </source>
</evidence>
<sequence>MFFQVSSKQMVVPKEQEVTKDLYDQLQFIVTTLLQREIPSGNAMHQILFKANIQLEELRQSTAYHRKHISMNNKIGIFHKEAYELTLKQLNQLQLIIDSYISLNNEDDRKRLNRRLSLVDNQINELYLQVNEFTKVKTKTIRDIEEKFWKAVKEDLFPLLAEIR</sequence>
<dbReference type="EMBL" id="RRCT01000001">
    <property type="protein sequence ID" value="RQW76354.1"/>
    <property type="molecule type" value="Genomic_DNA"/>
</dbReference>
<comment type="caution">
    <text evidence="1">The sequence shown here is derived from an EMBL/GenBank/DDBJ whole genome shotgun (WGS) entry which is preliminary data.</text>
</comment>
<dbReference type="RefSeq" id="WP_124762108.1">
    <property type="nucleotide sequence ID" value="NZ_JAFBDY010000001.1"/>
</dbReference>
<protein>
    <submittedName>
        <fullName evidence="1">Uncharacterized protein</fullName>
    </submittedName>
</protein>
<accession>A0A3N9UK71</accession>
<reference evidence="1 2" key="1">
    <citation type="journal article" date="2013" name="J. Microbiol.">
        <title>Lysinibacillus chungkukjangi sp. nov., isolated from Chungkukjang, Korean fermented soybean food.</title>
        <authorList>
            <person name="Kim S.J."/>
            <person name="Jang Y.H."/>
            <person name="Hamada M."/>
            <person name="Ahn J.H."/>
            <person name="Weon H.Y."/>
            <person name="Suzuki K."/>
            <person name="Whang K.S."/>
            <person name="Kwon S.W."/>
        </authorList>
    </citation>
    <scope>NUCLEOTIDE SEQUENCE [LARGE SCALE GENOMIC DNA]</scope>
    <source>
        <strain evidence="1 2">MCCC 1A12701</strain>
    </source>
</reference>
<organism evidence="1 2">
    <name type="scientific">Lysinibacillus composti</name>
    <dbReference type="NCBI Taxonomy" id="720633"/>
    <lineage>
        <taxon>Bacteria</taxon>
        <taxon>Bacillati</taxon>
        <taxon>Bacillota</taxon>
        <taxon>Bacilli</taxon>
        <taxon>Bacillales</taxon>
        <taxon>Bacillaceae</taxon>
        <taxon>Lysinibacillus</taxon>
    </lineage>
</organism>
<dbReference type="OrthoDB" id="2738954at2"/>
<dbReference type="AlphaFoldDB" id="A0A3N9UK71"/>
<evidence type="ECO:0000313" key="1">
    <source>
        <dbReference type="EMBL" id="RQW76354.1"/>
    </source>
</evidence>
<keyword evidence="2" id="KW-1185">Reference proteome</keyword>
<name>A0A3N9UK71_9BACI</name>
<dbReference type="Proteomes" id="UP000274033">
    <property type="component" value="Unassembled WGS sequence"/>
</dbReference>